<feature type="domain" description="Helicase ATP-binding" evidence="8">
    <location>
        <begin position="38"/>
        <end position="209"/>
    </location>
</feature>
<dbReference type="SUPFAM" id="SSF52540">
    <property type="entry name" value="P-loop containing nucleoside triphosphate hydrolases"/>
    <property type="match status" value="1"/>
</dbReference>
<dbReference type="CDD" id="cd00268">
    <property type="entry name" value="DEADc"/>
    <property type="match status" value="1"/>
</dbReference>
<keyword evidence="1 7" id="KW-0547">Nucleotide-binding</keyword>
<dbReference type="InterPro" id="IPR014014">
    <property type="entry name" value="RNA_helicase_DEAD_Q_motif"/>
</dbReference>
<dbReference type="InterPro" id="IPR005580">
    <property type="entry name" value="DbpA/CsdA_RNA-bd_dom"/>
</dbReference>
<evidence type="ECO:0000259" key="10">
    <source>
        <dbReference type="PROSITE" id="PS51195"/>
    </source>
</evidence>
<dbReference type="InterPro" id="IPR001650">
    <property type="entry name" value="Helicase_C-like"/>
</dbReference>
<dbReference type="InterPro" id="IPR011545">
    <property type="entry name" value="DEAD/DEAH_box_helicase_dom"/>
</dbReference>
<keyword evidence="3 7" id="KW-0347">Helicase</keyword>
<organism evidence="11 12">
    <name type="scientific">Bdellovibrio reynosensis</name>
    <dbReference type="NCBI Taxonomy" id="2835041"/>
    <lineage>
        <taxon>Bacteria</taxon>
        <taxon>Pseudomonadati</taxon>
        <taxon>Bdellovibrionota</taxon>
        <taxon>Bdellovibrionia</taxon>
        <taxon>Bdellovibrionales</taxon>
        <taxon>Pseudobdellovibrionaceae</taxon>
        <taxon>Bdellovibrio</taxon>
    </lineage>
</organism>
<proteinExistence type="inferred from homology"/>
<dbReference type="SMART" id="SM00490">
    <property type="entry name" value="HELICc"/>
    <property type="match status" value="1"/>
</dbReference>
<gene>
    <name evidence="11" type="primary">dbpA</name>
    <name evidence="11" type="ORF">MNR06_06020</name>
</gene>
<comment type="similarity">
    <text evidence="5 7">Belongs to the DEAD box helicase family.</text>
</comment>
<dbReference type="GO" id="GO:0003724">
    <property type="term" value="F:RNA helicase activity"/>
    <property type="evidence" value="ECO:0007669"/>
    <property type="project" value="UniProtKB-EC"/>
</dbReference>
<keyword evidence="4 7" id="KW-0067">ATP-binding</keyword>
<dbReference type="EC" id="3.6.4.13" evidence="11"/>
<dbReference type="Pfam" id="PF00270">
    <property type="entry name" value="DEAD"/>
    <property type="match status" value="1"/>
</dbReference>
<dbReference type="InterPro" id="IPR027417">
    <property type="entry name" value="P-loop_NTPase"/>
</dbReference>
<evidence type="ECO:0000256" key="7">
    <source>
        <dbReference type="RuleBase" id="RU000492"/>
    </source>
</evidence>
<dbReference type="Gene3D" id="3.40.50.300">
    <property type="entry name" value="P-loop containing nucleotide triphosphate hydrolases"/>
    <property type="match status" value="2"/>
</dbReference>
<evidence type="ECO:0000259" key="8">
    <source>
        <dbReference type="PROSITE" id="PS51192"/>
    </source>
</evidence>
<evidence type="ECO:0000256" key="5">
    <source>
        <dbReference type="ARBA" id="ARBA00038437"/>
    </source>
</evidence>
<feature type="domain" description="DEAD-box RNA helicase Q" evidence="10">
    <location>
        <begin position="7"/>
        <end position="35"/>
    </location>
</feature>
<dbReference type="SMART" id="SM00487">
    <property type="entry name" value="DEXDc"/>
    <property type="match status" value="1"/>
</dbReference>
<dbReference type="InterPro" id="IPR012677">
    <property type="entry name" value="Nucleotide-bd_a/b_plait_sf"/>
</dbReference>
<sequence length="466" mass="51320">MTTPQTFEFSSLQISSDLITVAQELGFKNLTPIQAASIPYLLQGKDLIGQAQTGSGKTAAFALPILNNIDLENRQVQALVLCPTRELATQVVAEFRRWGRRHNGLQVLALVGGIPGREQAEALDKGVHIAVGTPGRVMDMLERGRMELDSLKTLVLDEADKMLDMGFENEIKTVMKFAPAQRQTVFFSATYPDSIQALSKRYQKDPRSVVIDEAKDGAAQIEQIIYETTPDDKHSTLMRILQQHPAETTLVFCNMKNTVSELAQSIEEQGVSCAALHGDLDQRARDRILALFRNGSYRILIATDVAARGLDIENLDLVVNYDFPLTPDTYVHRIGRTGRAGRKGTAVTMCYAKDTLKILELEKAAGAKFLRKNLGFKNQHGLGKSFQETAMKTLVISGGRKDKLRPGDILGALTGDAGLESSDIGKIEIQDRFAYVAINSKKVDDALEYLRGGKIKGKKFPVKLAK</sequence>
<accession>A0ABY4CFQ6</accession>
<feature type="domain" description="Helicase C-terminal" evidence="9">
    <location>
        <begin position="220"/>
        <end position="390"/>
    </location>
</feature>
<feature type="short sequence motif" description="Q motif" evidence="6">
    <location>
        <begin position="7"/>
        <end position="35"/>
    </location>
</feature>
<protein>
    <submittedName>
        <fullName evidence="11">ATP-dependent RNA helicase DbpA</fullName>
        <ecNumber evidence="11">3.6.4.13</ecNumber>
    </submittedName>
</protein>
<evidence type="ECO:0000313" key="11">
    <source>
        <dbReference type="EMBL" id="UOF02506.1"/>
    </source>
</evidence>
<dbReference type="InterPro" id="IPR050079">
    <property type="entry name" value="DEAD_box_RNA_helicase"/>
</dbReference>
<dbReference type="PROSITE" id="PS51195">
    <property type="entry name" value="Q_MOTIF"/>
    <property type="match status" value="1"/>
</dbReference>
<evidence type="ECO:0000313" key="12">
    <source>
        <dbReference type="Proteomes" id="UP000830116"/>
    </source>
</evidence>
<dbReference type="EMBL" id="CP093442">
    <property type="protein sequence ID" value="UOF02506.1"/>
    <property type="molecule type" value="Genomic_DNA"/>
</dbReference>
<evidence type="ECO:0000259" key="9">
    <source>
        <dbReference type="PROSITE" id="PS51194"/>
    </source>
</evidence>
<keyword evidence="2 7" id="KW-0378">Hydrolase</keyword>
<dbReference type="InterPro" id="IPR044742">
    <property type="entry name" value="DEAD/DEAH_RhlB"/>
</dbReference>
<evidence type="ECO:0000256" key="3">
    <source>
        <dbReference type="ARBA" id="ARBA00022806"/>
    </source>
</evidence>
<evidence type="ECO:0000256" key="4">
    <source>
        <dbReference type="ARBA" id="ARBA00022840"/>
    </source>
</evidence>
<dbReference type="RefSeq" id="WP_243540057.1">
    <property type="nucleotide sequence ID" value="NZ_CP093442.1"/>
</dbReference>
<dbReference type="PANTHER" id="PTHR47959">
    <property type="entry name" value="ATP-DEPENDENT RNA HELICASE RHLE-RELATED"/>
    <property type="match status" value="1"/>
</dbReference>
<dbReference type="Proteomes" id="UP000830116">
    <property type="component" value="Chromosome"/>
</dbReference>
<dbReference type="InterPro" id="IPR014001">
    <property type="entry name" value="Helicase_ATP-bd"/>
</dbReference>
<dbReference type="PROSITE" id="PS51194">
    <property type="entry name" value="HELICASE_CTER"/>
    <property type="match status" value="1"/>
</dbReference>
<dbReference type="Pfam" id="PF03880">
    <property type="entry name" value="DbpA"/>
    <property type="match status" value="1"/>
</dbReference>
<dbReference type="Pfam" id="PF00271">
    <property type="entry name" value="Helicase_C"/>
    <property type="match status" value="1"/>
</dbReference>
<dbReference type="NCBIfam" id="NF008744">
    <property type="entry name" value="PRK11776.1"/>
    <property type="match status" value="1"/>
</dbReference>
<evidence type="ECO:0000256" key="6">
    <source>
        <dbReference type="PROSITE-ProRule" id="PRU00552"/>
    </source>
</evidence>
<dbReference type="InterPro" id="IPR000629">
    <property type="entry name" value="RNA-helicase_DEAD-box_CS"/>
</dbReference>
<dbReference type="GO" id="GO:0016787">
    <property type="term" value="F:hydrolase activity"/>
    <property type="evidence" value="ECO:0007669"/>
    <property type="project" value="UniProtKB-KW"/>
</dbReference>
<dbReference type="PANTHER" id="PTHR47959:SF1">
    <property type="entry name" value="ATP-DEPENDENT RNA HELICASE DBPA"/>
    <property type="match status" value="1"/>
</dbReference>
<dbReference type="Gene3D" id="3.30.70.330">
    <property type="match status" value="1"/>
</dbReference>
<reference evidence="11" key="1">
    <citation type="submission" date="2022-03" db="EMBL/GenBank/DDBJ databases">
        <title>Genome Identification and Characterization of new species Bdellovibrio reynosense LBG001 sp. nov. from a Mexico soil sample.</title>
        <authorList>
            <person name="Camilli A."/>
            <person name="Ajao Y."/>
            <person name="Guo X."/>
        </authorList>
    </citation>
    <scope>NUCLEOTIDE SEQUENCE</scope>
    <source>
        <strain evidence="11">LBG001</strain>
    </source>
</reference>
<name>A0ABY4CFQ6_9BACT</name>
<evidence type="ECO:0000256" key="2">
    <source>
        <dbReference type="ARBA" id="ARBA00022801"/>
    </source>
</evidence>
<dbReference type="PROSITE" id="PS00039">
    <property type="entry name" value="DEAD_ATP_HELICASE"/>
    <property type="match status" value="1"/>
</dbReference>
<evidence type="ECO:0000256" key="1">
    <source>
        <dbReference type="ARBA" id="ARBA00022741"/>
    </source>
</evidence>
<dbReference type="CDD" id="cd18787">
    <property type="entry name" value="SF2_C_DEAD"/>
    <property type="match status" value="1"/>
</dbReference>
<dbReference type="PROSITE" id="PS51192">
    <property type="entry name" value="HELICASE_ATP_BIND_1"/>
    <property type="match status" value="1"/>
</dbReference>
<keyword evidence="12" id="KW-1185">Reference proteome</keyword>